<dbReference type="InterPro" id="IPR004385">
    <property type="entry name" value="NDP_pyrophosphatase"/>
</dbReference>
<accession>A0A316FNM8</accession>
<evidence type="ECO:0000256" key="9">
    <source>
        <dbReference type="PIRSR" id="PIRSR604385-2"/>
    </source>
</evidence>
<evidence type="ECO:0000256" key="6">
    <source>
        <dbReference type="ARBA" id="ARBA00022801"/>
    </source>
</evidence>
<proteinExistence type="inferred from homology"/>
<comment type="similarity">
    <text evidence="3">Belongs to the Nudix hydrolase family. NudK subfamily.</text>
</comment>
<comment type="catalytic activity">
    <reaction evidence="1">
        <text>GDP-alpha-D-mannose + H2O = alpha-D-mannose 1-phosphate + GMP + 2 H(+)</text>
        <dbReference type="Rhea" id="RHEA:27978"/>
        <dbReference type="ChEBI" id="CHEBI:15377"/>
        <dbReference type="ChEBI" id="CHEBI:15378"/>
        <dbReference type="ChEBI" id="CHEBI:57527"/>
        <dbReference type="ChEBI" id="CHEBI:58115"/>
        <dbReference type="ChEBI" id="CHEBI:58409"/>
    </reaction>
</comment>
<dbReference type="Proteomes" id="UP000245790">
    <property type="component" value="Unassembled WGS sequence"/>
</dbReference>
<evidence type="ECO:0000313" key="11">
    <source>
        <dbReference type="EMBL" id="PWK49863.1"/>
    </source>
</evidence>
<dbReference type="PANTHER" id="PTHR11839:SF18">
    <property type="entry name" value="NUDIX HYDROLASE DOMAIN-CONTAINING PROTEIN"/>
    <property type="match status" value="1"/>
</dbReference>
<gene>
    <name evidence="11" type="ORF">C8D97_10724</name>
</gene>
<evidence type="ECO:0000256" key="8">
    <source>
        <dbReference type="ARBA" id="ARBA00032272"/>
    </source>
</evidence>
<feature type="binding site" evidence="9">
    <location>
        <position position="150"/>
    </location>
    <ligand>
        <name>Mg(2+)</name>
        <dbReference type="ChEBI" id="CHEBI:18420"/>
        <label>1</label>
    </ligand>
</feature>
<dbReference type="EMBL" id="QGGU01000007">
    <property type="protein sequence ID" value="PWK49863.1"/>
    <property type="molecule type" value="Genomic_DNA"/>
</dbReference>
<keyword evidence="9" id="KW-0479">Metal-binding</keyword>
<name>A0A316FNM8_9GAMM</name>
<reference evidence="11 12" key="1">
    <citation type="submission" date="2018-05" db="EMBL/GenBank/DDBJ databases">
        <title>Genomic Encyclopedia of Type Strains, Phase IV (KMG-IV): sequencing the most valuable type-strain genomes for metagenomic binning, comparative biology and taxonomic classification.</title>
        <authorList>
            <person name="Goeker M."/>
        </authorList>
    </citation>
    <scope>NUCLEOTIDE SEQUENCE [LARGE SCALE GENOMIC DNA]</scope>
    <source>
        <strain evidence="11 12">DSM 25350</strain>
    </source>
</reference>
<evidence type="ECO:0000256" key="3">
    <source>
        <dbReference type="ARBA" id="ARBA00007275"/>
    </source>
</evidence>
<dbReference type="InterPro" id="IPR015797">
    <property type="entry name" value="NUDIX_hydrolase-like_dom_sf"/>
</dbReference>
<protein>
    <recommendedName>
        <fullName evidence="5">GDP-mannose pyrophosphatase</fullName>
    </recommendedName>
    <alternativeName>
        <fullName evidence="7">GDP-mannose hydrolase</fullName>
    </alternativeName>
    <alternativeName>
        <fullName evidence="8">GDPMK</fullName>
    </alternativeName>
</protein>
<sequence>MHKDVEIINEEVTDFAFAQIKVLNLRHKKHNGEWSNVLKRIVMDKGHAVAVLAIDRSTKKVVLTRQFRSGAAFDDDPWLYDLIAGMIEPDESPRDVALRESEEEVGGQVEIFDRIGNFYNSAGTCTETTELYAAWINAEHLPSYGGCENEDIEVVTVSIEDFLTLAENGGLRTSSSLIGAFWLKSNLNF</sequence>
<dbReference type="InterPro" id="IPR000086">
    <property type="entry name" value="NUDIX_hydrolase_dom"/>
</dbReference>
<dbReference type="GO" id="GO:0019144">
    <property type="term" value="F:ADP-sugar diphosphatase activity"/>
    <property type="evidence" value="ECO:0007669"/>
    <property type="project" value="TreeGrafter"/>
</dbReference>
<dbReference type="Gene3D" id="3.90.79.10">
    <property type="entry name" value="Nucleoside Triphosphate Pyrophosphohydrolase"/>
    <property type="match status" value="1"/>
</dbReference>
<comment type="subunit">
    <text evidence="4">Homodimer.</text>
</comment>
<feature type="binding site" evidence="9">
    <location>
        <position position="100"/>
    </location>
    <ligand>
        <name>Mg(2+)</name>
        <dbReference type="ChEBI" id="CHEBI:18420"/>
        <label>2</label>
    </ligand>
</feature>
<evidence type="ECO:0000256" key="5">
    <source>
        <dbReference type="ARBA" id="ARBA00016377"/>
    </source>
</evidence>
<dbReference type="GO" id="GO:0005829">
    <property type="term" value="C:cytosol"/>
    <property type="evidence" value="ECO:0007669"/>
    <property type="project" value="TreeGrafter"/>
</dbReference>
<organism evidence="11 12">
    <name type="scientific">Pleionea mediterranea</name>
    <dbReference type="NCBI Taxonomy" id="523701"/>
    <lineage>
        <taxon>Bacteria</taxon>
        <taxon>Pseudomonadati</taxon>
        <taxon>Pseudomonadota</taxon>
        <taxon>Gammaproteobacteria</taxon>
        <taxon>Oceanospirillales</taxon>
        <taxon>Pleioneaceae</taxon>
        <taxon>Pleionea</taxon>
    </lineage>
</organism>
<dbReference type="PANTHER" id="PTHR11839">
    <property type="entry name" value="UDP/ADP-SUGAR PYROPHOSPHATASE"/>
    <property type="match status" value="1"/>
</dbReference>
<dbReference type="OrthoDB" id="5292471at2"/>
<feature type="domain" description="Nudix hydrolase" evidence="10">
    <location>
        <begin position="44"/>
        <end position="179"/>
    </location>
</feature>
<dbReference type="RefSeq" id="WP_109763654.1">
    <property type="nucleotide sequence ID" value="NZ_QGGU01000007.1"/>
</dbReference>
<keyword evidence="9" id="KW-0460">Magnesium</keyword>
<evidence type="ECO:0000256" key="4">
    <source>
        <dbReference type="ARBA" id="ARBA00011738"/>
    </source>
</evidence>
<evidence type="ECO:0000256" key="1">
    <source>
        <dbReference type="ARBA" id="ARBA00000847"/>
    </source>
</evidence>
<evidence type="ECO:0000256" key="2">
    <source>
        <dbReference type="ARBA" id="ARBA00001946"/>
    </source>
</evidence>
<evidence type="ECO:0000313" key="12">
    <source>
        <dbReference type="Proteomes" id="UP000245790"/>
    </source>
</evidence>
<dbReference type="GO" id="GO:0006753">
    <property type="term" value="P:nucleoside phosphate metabolic process"/>
    <property type="evidence" value="ECO:0007669"/>
    <property type="project" value="TreeGrafter"/>
</dbReference>
<dbReference type="PROSITE" id="PS51462">
    <property type="entry name" value="NUDIX"/>
    <property type="match status" value="1"/>
</dbReference>
<keyword evidence="6" id="KW-0378">Hydrolase</keyword>
<evidence type="ECO:0000256" key="7">
    <source>
        <dbReference type="ARBA" id="ARBA00032162"/>
    </source>
</evidence>
<dbReference type="SUPFAM" id="SSF55811">
    <property type="entry name" value="Nudix"/>
    <property type="match status" value="1"/>
</dbReference>
<dbReference type="Pfam" id="PF00293">
    <property type="entry name" value="NUDIX"/>
    <property type="match status" value="1"/>
</dbReference>
<dbReference type="NCBIfam" id="TIGR00052">
    <property type="entry name" value="nudix-type nucleoside diphosphatase, YffH/AdpP family"/>
    <property type="match status" value="1"/>
</dbReference>
<dbReference type="InterPro" id="IPR020084">
    <property type="entry name" value="NUDIX_hydrolase_CS"/>
</dbReference>
<keyword evidence="12" id="KW-1185">Reference proteome</keyword>
<dbReference type="GO" id="GO:0046872">
    <property type="term" value="F:metal ion binding"/>
    <property type="evidence" value="ECO:0007669"/>
    <property type="project" value="UniProtKB-KW"/>
</dbReference>
<evidence type="ECO:0000259" key="10">
    <source>
        <dbReference type="PROSITE" id="PS51462"/>
    </source>
</evidence>
<feature type="binding site" evidence="9">
    <location>
        <position position="104"/>
    </location>
    <ligand>
        <name>Mg(2+)</name>
        <dbReference type="ChEBI" id="CHEBI:18420"/>
        <label>2</label>
    </ligand>
</feature>
<feature type="binding site" evidence="9">
    <location>
        <position position="84"/>
    </location>
    <ligand>
        <name>Mg(2+)</name>
        <dbReference type="ChEBI" id="CHEBI:18420"/>
        <label>1</label>
    </ligand>
</feature>
<comment type="caution">
    <text evidence="11">The sequence shown here is derived from an EMBL/GenBank/DDBJ whole genome shotgun (WGS) entry which is preliminary data.</text>
</comment>
<dbReference type="PROSITE" id="PS00893">
    <property type="entry name" value="NUDIX_BOX"/>
    <property type="match status" value="1"/>
</dbReference>
<dbReference type="AlphaFoldDB" id="A0A316FNM8"/>
<comment type="cofactor">
    <cofactor evidence="2 9">
        <name>Mg(2+)</name>
        <dbReference type="ChEBI" id="CHEBI:18420"/>
    </cofactor>
</comment>
<dbReference type="GO" id="GO:0019693">
    <property type="term" value="P:ribose phosphate metabolic process"/>
    <property type="evidence" value="ECO:0007669"/>
    <property type="project" value="TreeGrafter"/>
</dbReference>